<name>A0A7Y0UTP2_9ACTO</name>
<keyword evidence="2" id="KW-0472">Membrane</keyword>
<dbReference type="RefSeq" id="WP_169762491.1">
    <property type="nucleotide sequence ID" value="NZ_JABCUS010000008.1"/>
</dbReference>
<keyword evidence="2" id="KW-1133">Transmembrane helix</keyword>
<sequence length="390" mass="42799">MPVKDKVESWIVETPKHLVTAMFALASTGIVLVLVTLFVIAPRIAAIPDETGQNPEPSASASAPADSRLLVEVKGSNYRNHSTLNMGIIGQPSPENLAGDPGKAPHESPDANPNEVPPGATLNLAGLDNLQFPTALTSDNSDTDTETIPEVTSKWQRQRLESSVKTNQVSAGQRVEWLGMQAFFDDLAKGNFTQMQRNCWTITPEVFTDRYATKPAQVALVQALGTSPKVTDTGVKWHGNRVDVTAPWTELASRYTCPNVAYGGKVDAVTTQDVSYVMERLMTRRTTPVSPSDREDIYPLVCPHWNPPAAITEFSPKAREKLVLDENKQISPEAFKVLQAIRTRSLHIYAVKDEYPMYLRVSESQLKEPSAYFFRDAAGFLCIGSIVGLS</sequence>
<feature type="transmembrane region" description="Helical" evidence="2">
    <location>
        <begin position="20"/>
        <end position="41"/>
    </location>
</feature>
<protein>
    <recommendedName>
        <fullName evidence="5">Transmembrane protein</fullName>
    </recommendedName>
</protein>
<comment type="caution">
    <text evidence="3">The sequence shown here is derived from an EMBL/GenBank/DDBJ whole genome shotgun (WGS) entry which is preliminary data.</text>
</comment>
<gene>
    <name evidence="3" type="ORF">HHJ77_04735</name>
</gene>
<evidence type="ECO:0008006" key="5">
    <source>
        <dbReference type="Google" id="ProtNLM"/>
    </source>
</evidence>
<feature type="compositionally biased region" description="Low complexity" evidence="1">
    <location>
        <begin position="57"/>
        <end position="67"/>
    </location>
</feature>
<accession>A0A7Y0UTP2</accession>
<evidence type="ECO:0000313" key="3">
    <source>
        <dbReference type="EMBL" id="NMX03248.1"/>
    </source>
</evidence>
<proteinExistence type="predicted"/>
<feature type="region of interest" description="Disordered" evidence="1">
    <location>
        <begin position="48"/>
        <end position="67"/>
    </location>
</feature>
<organism evidence="3 4">
    <name type="scientific">Mobiluncus mulieris</name>
    <dbReference type="NCBI Taxonomy" id="2052"/>
    <lineage>
        <taxon>Bacteria</taxon>
        <taxon>Bacillati</taxon>
        <taxon>Actinomycetota</taxon>
        <taxon>Actinomycetes</taxon>
        <taxon>Actinomycetales</taxon>
        <taxon>Actinomycetaceae</taxon>
        <taxon>Mobiluncus</taxon>
    </lineage>
</organism>
<evidence type="ECO:0000256" key="1">
    <source>
        <dbReference type="SAM" id="MobiDB-lite"/>
    </source>
</evidence>
<keyword evidence="2" id="KW-0812">Transmembrane</keyword>
<dbReference type="AlphaFoldDB" id="A0A7Y0UTP2"/>
<dbReference type="EMBL" id="JABCUS010000008">
    <property type="protein sequence ID" value="NMX03248.1"/>
    <property type="molecule type" value="Genomic_DNA"/>
</dbReference>
<evidence type="ECO:0000313" key="4">
    <source>
        <dbReference type="Proteomes" id="UP000575397"/>
    </source>
</evidence>
<evidence type="ECO:0000256" key="2">
    <source>
        <dbReference type="SAM" id="Phobius"/>
    </source>
</evidence>
<feature type="region of interest" description="Disordered" evidence="1">
    <location>
        <begin position="82"/>
        <end position="122"/>
    </location>
</feature>
<reference evidence="3 4" key="1">
    <citation type="submission" date="2020-04" db="EMBL/GenBank/DDBJ databases">
        <title>Antimicrobial susceptibility and clonality of vaginal-derived multi-drug resistant Mobiluncus isolates in China.</title>
        <authorList>
            <person name="Zhang X."/>
        </authorList>
    </citation>
    <scope>NUCLEOTIDE SEQUENCE [LARGE SCALE GENOMIC DNA]</scope>
    <source>
        <strain evidence="3 4">12</strain>
    </source>
</reference>
<dbReference type="Proteomes" id="UP000575397">
    <property type="component" value="Unassembled WGS sequence"/>
</dbReference>